<dbReference type="EMBL" id="BAABFN010000022">
    <property type="protein sequence ID" value="GAA4319845.1"/>
    <property type="molecule type" value="Genomic_DNA"/>
</dbReference>
<dbReference type="EC" id="2.7.7.8" evidence="7"/>
<dbReference type="InterPro" id="IPR001247">
    <property type="entry name" value="ExoRNase_PH_dom1"/>
</dbReference>
<protein>
    <recommendedName>
        <fullName evidence="7">Polyribonucleotide nucleotidyltransferase</fullName>
        <ecNumber evidence="7">2.7.7.8</ecNumber>
    </recommendedName>
    <alternativeName>
        <fullName evidence="7">Polynucleotide phosphorylase</fullName>
        <shortName evidence="7">PNPase</shortName>
    </alternativeName>
</protein>
<feature type="region of interest" description="Disordered" evidence="8">
    <location>
        <begin position="683"/>
        <end position="739"/>
    </location>
</feature>
<dbReference type="InterPro" id="IPR020568">
    <property type="entry name" value="Ribosomal_Su5_D2-typ_SF"/>
</dbReference>
<evidence type="ECO:0000313" key="10">
    <source>
        <dbReference type="EMBL" id="GAA4319845.1"/>
    </source>
</evidence>
<keyword evidence="2 7" id="KW-0963">Cytoplasm</keyword>
<dbReference type="Pfam" id="PF00575">
    <property type="entry name" value="S1"/>
    <property type="match status" value="1"/>
</dbReference>
<dbReference type="NCBIfam" id="TIGR03591">
    <property type="entry name" value="polynuc_phos"/>
    <property type="match status" value="1"/>
</dbReference>
<dbReference type="Pfam" id="PF03725">
    <property type="entry name" value="RNase_PH_C"/>
    <property type="match status" value="2"/>
</dbReference>
<evidence type="ECO:0000256" key="5">
    <source>
        <dbReference type="ARBA" id="ARBA00022842"/>
    </source>
</evidence>
<evidence type="ECO:0000256" key="4">
    <source>
        <dbReference type="ARBA" id="ARBA00022695"/>
    </source>
</evidence>
<gene>
    <name evidence="7 10" type="primary">pnp</name>
    <name evidence="10" type="ORF">GCM10023143_33560</name>
</gene>
<dbReference type="SMART" id="SM00316">
    <property type="entry name" value="S1"/>
    <property type="match status" value="1"/>
</dbReference>
<dbReference type="CDD" id="cd02393">
    <property type="entry name" value="KH-I_PNPase"/>
    <property type="match status" value="1"/>
</dbReference>
<dbReference type="Pfam" id="PF00013">
    <property type="entry name" value="KH_1"/>
    <property type="match status" value="1"/>
</dbReference>
<dbReference type="SUPFAM" id="SSF54791">
    <property type="entry name" value="Eukaryotic type KH-domain (KH-domain type I)"/>
    <property type="match status" value="1"/>
</dbReference>
<dbReference type="PANTHER" id="PTHR11252:SF0">
    <property type="entry name" value="POLYRIBONUCLEOTIDE NUCLEOTIDYLTRANSFERASE 1, MITOCHONDRIAL"/>
    <property type="match status" value="1"/>
</dbReference>
<keyword evidence="5 7" id="KW-0460">Magnesium</keyword>
<feature type="compositionally biased region" description="Basic and acidic residues" evidence="8">
    <location>
        <begin position="695"/>
        <end position="721"/>
    </location>
</feature>
<dbReference type="InterPro" id="IPR036456">
    <property type="entry name" value="PNPase_PH_RNA-bd_sf"/>
</dbReference>
<dbReference type="HAMAP" id="MF_01595">
    <property type="entry name" value="PNPase"/>
    <property type="match status" value="1"/>
</dbReference>
<dbReference type="Pfam" id="PF03726">
    <property type="entry name" value="PNPase"/>
    <property type="match status" value="1"/>
</dbReference>
<dbReference type="SUPFAM" id="SSF54211">
    <property type="entry name" value="Ribosomal protein S5 domain 2-like"/>
    <property type="match status" value="2"/>
</dbReference>
<dbReference type="InterPro" id="IPR015847">
    <property type="entry name" value="ExoRNase_PH_dom2"/>
</dbReference>
<dbReference type="Gene3D" id="3.30.1370.10">
    <property type="entry name" value="K Homology domain, type 1"/>
    <property type="match status" value="1"/>
</dbReference>
<dbReference type="SUPFAM" id="SSF46915">
    <property type="entry name" value="Polynucleotide phosphorylase/guanosine pentaphosphate synthase (PNPase/GPSI), domain 3"/>
    <property type="match status" value="1"/>
</dbReference>
<dbReference type="InterPro" id="IPR012162">
    <property type="entry name" value="PNPase"/>
</dbReference>
<reference evidence="11" key="1">
    <citation type="journal article" date="2019" name="Int. J. Syst. Evol. Microbiol.">
        <title>The Global Catalogue of Microorganisms (GCM) 10K type strain sequencing project: providing services to taxonomists for standard genome sequencing and annotation.</title>
        <authorList>
            <consortium name="The Broad Institute Genomics Platform"/>
            <consortium name="The Broad Institute Genome Sequencing Center for Infectious Disease"/>
            <person name="Wu L."/>
            <person name="Ma J."/>
        </authorList>
    </citation>
    <scope>NUCLEOTIDE SEQUENCE [LARGE SCALE GENOMIC DNA]</scope>
    <source>
        <strain evidence="11">JCM 17664</strain>
    </source>
</reference>
<dbReference type="InterPro" id="IPR012340">
    <property type="entry name" value="NA-bd_OB-fold"/>
</dbReference>
<dbReference type="CDD" id="cd11364">
    <property type="entry name" value="RNase_PH_PNPase_2"/>
    <property type="match status" value="1"/>
</dbReference>
<dbReference type="InterPro" id="IPR004088">
    <property type="entry name" value="KH_dom_type_1"/>
</dbReference>
<dbReference type="Pfam" id="PF01138">
    <property type="entry name" value="RNase_PH"/>
    <property type="match status" value="2"/>
</dbReference>
<keyword evidence="11" id="KW-1185">Reference proteome</keyword>
<keyword evidence="4 7" id="KW-0548">Nucleotidyltransferase</keyword>
<dbReference type="PIRSF" id="PIRSF005499">
    <property type="entry name" value="PNPase"/>
    <property type="match status" value="1"/>
</dbReference>
<dbReference type="PROSITE" id="PS50126">
    <property type="entry name" value="S1"/>
    <property type="match status" value="1"/>
</dbReference>
<keyword evidence="6 7" id="KW-0694">RNA-binding</keyword>
<dbReference type="InterPro" id="IPR036345">
    <property type="entry name" value="ExoRNase_PH_dom2_sf"/>
</dbReference>
<comment type="function">
    <text evidence="7">Involved in mRNA degradation. Catalyzes the phosphorolysis of single-stranded polyribonucleotides processively in the 3'- to 5'-direction.</text>
</comment>
<name>A0ABP8G950_9BACT</name>
<evidence type="ECO:0000256" key="8">
    <source>
        <dbReference type="SAM" id="MobiDB-lite"/>
    </source>
</evidence>
<dbReference type="InterPro" id="IPR015848">
    <property type="entry name" value="PNPase_PH_RNA-bd_bac/org-type"/>
</dbReference>
<sequence length="739" mass="82244">MVTLETGKLARQADGAVLVRQGKCMLLATVCANKEPREGQSFFPMSVDYQEKFASAGRIPGSFFKREGRLSDYEVLISRLVDRALRPLFPEDYRCDVQVLIYLISSDPEIMPDALACLAASAAMAVSDIPIQEVISEVRIGRVDGQFVVNPTRSQLEHADMDFIVAASEKNIMMVEGESKECSEEDLVQAIEKAHEAIRVQIKAQQELREQAGVTGKRDYEKPYENEALRQQVEAFAKDRIYQIARAGSSKHERSEALHQVEDDLIASLGEEPEDNDVAAAKRYYHDLEYDVIRNMIIDERVRLDGRGLDVVRPLSMEIDYLPSPHGSALFTRGETQSLTTVTLGTPDDELLLENAAVSRYSKTILHYNFPPFSTGEVKPMRGPARREVGHGNLALRSLKQVLPGNEYPYTVRIVSDILESNGSSSMATVCAGSLALMDAGVPIPKHVSGVAMGFISRDDGKYAILTDILGDEDHLGDMDFKVTGTRDGICGVQMDIKVDGLSMDTMREALEQARRGRLHILEQMYATMPEARPEPKPHAPRMEKLIIDREFIGAVIGPGGKVVQEIQRETGTNINIEEVNNTGEVSIFSVDKEGLDKAVAWVKGLVAVPEVGETYESTVKSIMPYGAFVEFLPGKQGLLHISEVSWKRLENLDGVMQEGEKIKVKLTGTDPRTGKFKLSRKVLIPKPEGYQEPPAREGRPLRDRDRDRDRGRDRDRDRQARPASGHQPSRSEEKAPEE</sequence>
<dbReference type="SUPFAM" id="SSF50249">
    <property type="entry name" value="Nucleic acid-binding proteins"/>
    <property type="match status" value="1"/>
</dbReference>
<dbReference type="InterPro" id="IPR036612">
    <property type="entry name" value="KH_dom_type_1_sf"/>
</dbReference>
<dbReference type="SMART" id="SM00322">
    <property type="entry name" value="KH"/>
    <property type="match status" value="1"/>
</dbReference>
<dbReference type="PANTHER" id="PTHR11252">
    <property type="entry name" value="POLYRIBONUCLEOTIDE NUCLEOTIDYLTRANSFERASE"/>
    <property type="match status" value="1"/>
</dbReference>
<accession>A0ABP8G950</accession>
<evidence type="ECO:0000256" key="3">
    <source>
        <dbReference type="ARBA" id="ARBA00022679"/>
    </source>
</evidence>
<comment type="similarity">
    <text evidence="1 7">Belongs to the polyribonucleotide nucleotidyltransferase family.</text>
</comment>
<dbReference type="NCBIfam" id="NF008805">
    <property type="entry name" value="PRK11824.1"/>
    <property type="match status" value="1"/>
</dbReference>
<feature type="binding site" evidence="7">
    <location>
        <position position="480"/>
    </location>
    <ligand>
        <name>Mg(2+)</name>
        <dbReference type="ChEBI" id="CHEBI:18420"/>
    </ligand>
</feature>
<dbReference type="Gene3D" id="2.40.50.140">
    <property type="entry name" value="Nucleic acid-binding proteins"/>
    <property type="match status" value="1"/>
</dbReference>
<dbReference type="Gene3D" id="3.30.230.70">
    <property type="entry name" value="GHMP Kinase, N-terminal domain"/>
    <property type="match status" value="2"/>
</dbReference>
<keyword evidence="7" id="KW-0479">Metal-binding</keyword>
<evidence type="ECO:0000256" key="1">
    <source>
        <dbReference type="ARBA" id="ARBA00007404"/>
    </source>
</evidence>
<evidence type="ECO:0000256" key="2">
    <source>
        <dbReference type="ARBA" id="ARBA00022490"/>
    </source>
</evidence>
<dbReference type="InterPro" id="IPR027408">
    <property type="entry name" value="PNPase/RNase_PH_dom_sf"/>
</dbReference>
<feature type="binding site" evidence="7">
    <location>
        <position position="474"/>
    </location>
    <ligand>
        <name>Mg(2+)</name>
        <dbReference type="ChEBI" id="CHEBI:18420"/>
    </ligand>
</feature>
<proteinExistence type="inferred from homology"/>
<organism evidence="10 11">
    <name type="scientific">Compostibacter hankyongensis</name>
    <dbReference type="NCBI Taxonomy" id="1007089"/>
    <lineage>
        <taxon>Bacteria</taxon>
        <taxon>Pseudomonadati</taxon>
        <taxon>Bacteroidota</taxon>
        <taxon>Chitinophagia</taxon>
        <taxon>Chitinophagales</taxon>
        <taxon>Chitinophagaceae</taxon>
        <taxon>Compostibacter</taxon>
    </lineage>
</organism>
<evidence type="ECO:0000313" key="11">
    <source>
        <dbReference type="Proteomes" id="UP001501207"/>
    </source>
</evidence>
<evidence type="ECO:0000259" key="9">
    <source>
        <dbReference type="PROSITE" id="PS50126"/>
    </source>
</evidence>
<dbReference type="SUPFAM" id="SSF55666">
    <property type="entry name" value="Ribonuclease PH domain 2-like"/>
    <property type="match status" value="2"/>
</dbReference>
<comment type="subcellular location">
    <subcellularLocation>
        <location evidence="7">Cytoplasm</location>
    </subcellularLocation>
</comment>
<keyword evidence="3 7" id="KW-0808">Transferase</keyword>
<evidence type="ECO:0000256" key="7">
    <source>
        <dbReference type="HAMAP-Rule" id="MF_01595"/>
    </source>
</evidence>
<feature type="compositionally biased region" description="Basic and acidic residues" evidence="8">
    <location>
        <begin position="730"/>
        <end position="739"/>
    </location>
</feature>
<comment type="cofactor">
    <cofactor evidence="7">
        <name>Mg(2+)</name>
        <dbReference type="ChEBI" id="CHEBI:18420"/>
    </cofactor>
</comment>
<dbReference type="PROSITE" id="PS50084">
    <property type="entry name" value="KH_TYPE_1"/>
    <property type="match status" value="1"/>
</dbReference>
<evidence type="ECO:0000256" key="6">
    <source>
        <dbReference type="ARBA" id="ARBA00022884"/>
    </source>
</evidence>
<comment type="catalytic activity">
    <reaction evidence="7">
        <text>RNA(n+1) + phosphate = RNA(n) + a ribonucleoside 5'-diphosphate</text>
        <dbReference type="Rhea" id="RHEA:22096"/>
        <dbReference type="Rhea" id="RHEA-COMP:14527"/>
        <dbReference type="Rhea" id="RHEA-COMP:17342"/>
        <dbReference type="ChEBI" id="CHEBI:43474"/>
        <dbReference type="ChEBI" id="CHEBI:57930"/>
        <dbReference type="ChEBI" id="CHEBI:140395"/>
        <dbReference type="EC" id="2.7.7.8"/>
    </reaction>
</comment>
<dbReference type="InterPro" id="IPR004087">
    <property type="entry name" value="KH_dom"/>
</dbReference>
<feature type="domain" description="S1 motif" evidence="9">
    <location>
        <begin position="613"/>
        <end position="682"/>
    </location>
</feature>
<dbReference type="Proteomes" id="UP001501207">
    <property type="component" value="Unassembled WGS sequence"/>
</dbReference>
<dbReference type="InterPro" id="IPR003029">
    <property type="entry name" value="S1_domain"/>
</dbReference>
<comment type="caution">
    <text evidence="10">The sequence shown here is derived from an EMBL/GenBank/DDBJ whole genome shotgun (WGS) entry which is preliminary data.</text>
</comment>